<dbReference type="Pfam" id="PF00353">
    <property type="entry name" value="HemolysinCabind"/>
    <property type="match status" value="2"/>
</dbReference>
<accession>A0AAX3I5I2</accession>
<dbReference type="Gene3D" id="2.150.10.10">
    <property type="entry name" value="Serralysin-like metalloprotease, C-terminal"/>
    <property type="match status" value="2"/>
</dbReference>
<keyword evidence="9" id="KW-0482">Metalloprotease</keyword>
<dbReference type="InterPro" id="IPR006026">
    <property type="entry name" value="Peptidase_Metallo"/>
</dbReference>
<feature type="region of interest" description="Disordered" evidence="7">
    <location>
        <begin position="428"/>
        <end position="488"/>
    </location>
</feature>
<dbReference type="EC" id="3.4.24.40" evidence="9"/>
<sequence>MLSTGTHAPMHLRQQIQSPTVDTPSPAASSSLSDKVAQQLTRENLKLKDKNGDGQVSVSYKFFNPADPDTAWLKGGGALEFSQARKKAFRSAIKAWEDVVKVKFTENAKHADAFFVLHANNGVGGYAVMPNDQGEANIGIGVGDKNFPPHSSMIHELGHSLGLQHPNGNYPENSHTHTAMSYNNKWWRPADERGVSVSDSNLTPAMHDIAAAHLLYEPNYETRKGNTTYGFNSNTERDHYTLTSADELTNFCVWDGGGEDTLDFSGFRQNQKINLGAETLSDVGGRMGNVSIAKGVVMENAIGGSGHDVLIGNHVNNRMTGGAGGDTLTGGAGADTFVYNRASDSPAKNPDTLADFTSGIDKIDLSGLLKEAGLQNLEFVDQHTGRKGELTLDYDANIKLHRLVLNVNGDPASALVILSKGPIKPGDILTGATPDTPVTPDVPDVPVTPVVPPKPNPEPEPEPEPERTPIPVPKPAPAPPLPVTPARSECDATDTVYGFNANTGQRETSLSSPTDKPGFSVHDLKGNDTLDFSGFAQAQRINLAPNSRSSVGGLADNVYIAPDTLIENAVGGQGNDRIVGNSGDNVLTGGGGADHLAGNGGFNTFTYQAASDSTRNNPDLLTDFTTGQDKIDLSSLSRNTQVTLNHVSQYSGRPGDTLLTFNPNTQRYFLAVDLTGDRKTDFLIKSTRPIYSEDVIGLNIQDDGYL</sequence>
<keyword evidence="6" id="KW-0106">Calcium</keyword>
<evidence type="ECO:0000259" key="8">
    <source>
        <dbReference type="SMART" id="SM00235"/>
    </source>
</evidence>
<dbReference type="SUPFAM" id="SSF55486">
    <property type="entry name" value="Metalloproteases ('zincins'), catalytic domain"/>
    <property type="match status" value="1"/>
</dbReference>
<dbReference type="Pfam" id="PF08548">
    <property type="entry name" value="Peptidase_M10_C"/>
    <property type="match status" value="2"/>
</dbReference>
<dbReference type="AlphaFoldDB" id="A0AAX3I5I2"/>
<evidence type="ECO:0000256" key="5">
    <source>
        <dbReference type="ARBA" id="ARBA00022737"/>
    </source>
</evidence>
<name>A0AAX3I5I2_9PSED</name>
<comment type="cofactor">
    <cofactor evidence="1">
        <name>Ca(2+)</name>
        <dbReference type="ChEBI" id="CHEBI:29108"/>
    </cofactor>
</comment>
<feature type="domain" description="Peptidase metallopeptidase" evidence="8">
    <location>
        <begin position="45"/>
        <end position="209"/>
    </location>
</feature>
<dbReference type="GO" id="GO:0004222">
    <property type="term" value="F:metalloendopeptidase activity"/>
    <property type="evidence" value="ECO:0007669"/>
    <property type="project" value="InterPro"/>
</dbReference>
<dbReference type="EMBL" id="LR590482">
    <property type="protein sequence ID" value="VTQ98471.1"/>
    <property type="molecule type" value="Genomic_DNA"/>
</dbReference>
<feature type="compositionally biased region" description="Polar residues" evidence="7">
    <location>
        <begin position="14"/>
        <end position="35"/>
    </location>
</feature>
<keyword evidence="4" id="KW-0964">Secreted</keyword>
<dbReference type="SMART" id="SM00235">
    <property type="entry name" value="ZnMc"/>
    <property type="match status" value="1"/>
</dbReference>
<evidence type="ECO:0000256" key="7">
    <source>
        <dbReference type="SAM" id="MobiDB-lite"/>
    </source>
</evidence>
<feature type="region of interest" description="Disordered" evidence="7">
    <location>
        <begin position="499"/>
        <end position="518"/>
    </location>
</feature>
<dbReference type="GO" id="GO:0005615">
    <property type="term" value="C:extracellular space"/>
    <property type="evidence" value="ECO:0007669"/>
    <property type="project" value="InterPro"/>
</dbReference>
<reference evidence="9 10" key="1">
    <citation type="submission" date="2019-05" db="EMBL/GenBank/DDBJ databases">
        <authorList>
            <consortium name="Pathogen Informatics"/>
        </authorList>
    </citation>
    <scope>NUCLEOTIDE SEQUENCE [LARGE SCALE GENOMIC DNA]</scope>
    <source>
        <strain evidence="9 10">NCTC10696</strain>
    </source>
</reference>
<dbReference type="GO" id="GO:0006508">
    <property type="term" value="P:proteolysis"/>
    <property type="evidence" value="ECO:0007669"/>
    <property type="project" value="InterPro"/>
</dbReference>
<comment type="similarity">
    <text evidence="3">Belongs to the peptidase M10B family.</text>
</comment>
<keyword evidence="5" id="KW-0677">Repeat</keyword>
<organism evidence="9 10">
    <name type="scientific">Pseudomonas synxantha</name>
    <dbReference type="NCBI Taxonomy" id="47883"/>
    <lineage>
        <taxon>Bacteria</taxon>
        <taxon>Pseudomonadati</taxon>
        <taxon>Pseudomonadota</taxon>
        <taxon>Gammaproteobacteria</taxon>
        <taxon>Pseudomonadales</taxon>
        <taxon>Pseudomonadaceae</taxon>
        <taxon>Pseudomonas</taxon>
    </lineage>
</organism>
<dbReference type="InterPro" id="IPR024079">
    <property type="entry name" value="MetalloPept_cat_dom_sf"/>
</dbReference>
<dbReference type="Gene3D" id="3.40.390.10">
    <property type="entry name" value="Collagenase (Catalytic Domain)"/>
    <property type="match status" value="1"/>
</dbReference>
<keyword evidence="9" id="KW-0645">Protease</keyword>
<dbReference type="PRINTS" id="PR00313">
    <property type="entry name" value="CABNDNGRPT"/>
</dbReference>
<comment type="subcellular location">
    <subcellularLocation>
        <location evidence="2">Secreted</location>
    </subcellularLocation>
</comment>
<dbReference type="InterPro" id="IPR001506">
    <property type="entry name" value="Peptidase_M12A"/>
</dbReference>
<protein>
    <submittedName>
        <fullName evidence="9">Extracellular metalloproteinase, serralysin family</fullName>
        <ecNumber evidence="9">3.4.24.40</ecNumber>
    </submittedName>
</protein>
<evidence type="ECO:0000256" key="6">
    <source>
        <dbReference type="ARBA" id="ARBA00022837"/>
    </source>
</evidence>
<dbReference type="InterPro" id="IPR011049">
    <property type="entry name" value="Serralysin-like_metalloprot_C"/>
</dbReference>
<feature type="compositionally biased region" description="Pro residues" evidence="7">
    <location>
        <begin position="468"/>
        <end position="483"/>
    </location>
</feature>
<dbReference type="InterPro" id="IPR013858">
    <property type="entry name" value="Peptidase_M10B_C"/>
</dbReference>
<gene>
    <name evidence="9" type="primary">aprA_2</name>
    <name evidence="9" type="ORF">NCTC10696_02390</name>
</gene>
<dbReference type="Pfam" id="PF01400">
    <property type="entry name" value="Astacin"/>
    <property type="match status" value="1"/>
</dbReference>
<proteinExistence type="inferred from homology"/>
<evidence type="ECO:0000313" key="10">
    <source>
        <dbReference type="Proteomes" id="UP000306562"/>
    </source>
</evidence>
<dbReference type="Proteomes" id="UP000306562">
    <property type="component" value="Chromosome"/>
</dbReference>
<keyword evidence="9" id="KW-0378">Hydrolase</keyword>
<evidence type="ECO:0000256" key="4">
    <source>
        <dbReference type="ARBA" id="ARBA00022525"/>
    </source>
</evidence>
<feature type="compositionally biased region" description="Low complexity" evidence="7">
    <location>
        <begin position="433"/>
        <end position="448"/>
    </location>
</feature>
<dbReference type="InterPro" id="IPR001343">
    <property type="entry name" value="Hemolysn_Ca-bd"/>
</dbReference>
<evidence type="ECO:0000256" key="1">
    <source>
        <dbReference type="ARBA" id="ARBA00001913"/>
    </source>
</evidence>
<evidence type="ECO:0000256" key="3">
    <source>
        <dbReference type="ARBA" id="ARBA00009490"/>
    </source>
</evidence>
<feature type="region of interest" description="Disordered" evidence="7">
    <location>
        <begin position="1"/>
        <end position="35"/>
    </location>
</feature>
<dbReference type="GO" id="GO:0005509">
    <property type="term" value="F:calcium ion binding"/>
    <property type="evidence" value="ECO:0007669"/>
    <property type="project" value="InterPro"/>
</dbReference>
<evidence type="ECO:0000256" key="2">
    <source>
        <dbReference type="ARBA" id="ARBA00004613"/>
    </source>
</evidence>
<feature type="compositionally biased region" description="Pro residues" evidence="7">
    <location>
        <begin position="449"/>
        <end position="458"/>
    </location>
</feature>
<evidence type="ECO:0000313" key="9">
    <source>
        <dbReference type="EMBL" id="VTQ98471.1"/>
    </source>
</evidence>
<dbReference type="SUPFAM" id="SSF51120">
    <property type="entry name" value="beta-Roll"/>
    <property type="match status" value="2"/>
</dbReference>
<feature type="compositionally biased region" description="Polar residues" evidence="7">
    <location>
        <begin position="500"/>
        <end position="514"/>
    </location>
</feature>
<dbReference type="GO" id="GO:0008270">
    <property type="term" value="F:zinc ion binding"/>
    <property type="evidence" value="ECO:0007669"/>
    <property type="project" value="InterPro"/>
</dbReference>